<dbReference type="GO" id="GO:0003677">
    <property type="term" value="F:DNA binding"/>
    <property type="evidence" value="ECO:0007669"/>
    <property type="project" value="UniProtKB-KW"/>
</dbReference>
<accession>A0A8H5BZF7</accession>
<evidence type="ECO:0000313" key="10">
    <source>
        <dbReference type="Proteomes" id="UP000559256"/>
    </source>
</evidence>
<dbReference type="SUPFAM" id="SSF52540">
    <property type="entry name" value="P-loop containing nucleoside triphosphate hydrolases"/>
    <property type="match status" value="1"/>
</dbReference>
<dbReference type="Pfam" id="PF00271">
    <property type="entry name" value="Helicase_C"/>
    <property type="match status" value="1"/>
</dbReference>
<evidence type="ECO:0000256" key="1">
    <source>
        <dbReference type="ARBA" id="ARBA00005446"/>
    </source>
</evidence>
<dbReference type="InterPro" id="IPR014001">
    <property type="entry name" value="Helicase_ATP-bd"/>
</dbReference>
<evidence type="ECO:0000313" key="9">
    <source>
        <dbReference type="EMBL" id="KAF5332390.1"/>
    </source>
</evidence>
<dbReference type="InterPro" id="IPR027417">
    <property type="entry name" value="P-loop_NTPase"/>
</dbReference>
<proteinExistence type="inferred from homology"/>
<dbReference type="InterPro" id="IPR001650">
    <property type="entry name" value="Helicase_C-like"/>
</dbReference>
<protein>
    <recommendedName>
        <fullName evidence="7">DNA 3'-5' helicase</fullName>
        <ecNumber evidence="7">5.6.2.4</ecNumber>
    </recommendedName>
</protein>
<dbReference type="GO" id="GO:0009378">
    <property type="term" value="F:four-way junction helicase activity"/>
    <property type="evidence" value="ECO:0007669"/>
    <property type="project" value="TreeGrafter"/>
</dbReference>
<dbReference type="GO" id="GO:0005737">
    <property type="term" value="C:cytoplasm"/>
    <property type="evidence" value="ECO:0007669"/>
    <property type="project" value="TreeGrafter"/>
</dbReference>
<comment type="caution">
    <text evidence="9">The sequence shown here is derived from an EMBL/GenBank/DDBJ whole genome shotgun (WGS) entry which is preliminary data.</text>
</comment>
<comment type="catalytic activity">
    <reaction evidence="6">
        <text>Couples ATP hydrolysis with the unwinding of duplex DNA by translocating in the 3'-5' direction.</text>
        <dbReference type="EC" id="5.6.2.4"/>
    </reaction>
</comment>
<evidence type="ECO:0000256" key="6">
    <source>
        <dbReference type="ARBA" id="ARBA00034617"/>
    </source>
</evidence>
<comment type="similarity">
    <text evidence="1">Belongs to the helicase family. RecQ subfamily.</text>
</comment>
<evidence type="ECO:0000256" key="7">
    <source>
        <dbReference type="ARBA" id="ARBA00034808"/>
    </source>
</evidence>
<keyword evidence="3" id="KW-0067">ATP-binding</keyword>
<evidence type="ECO:0000256" key="4">
    <source>
        <dbReference type="ARBA" id="ARBA00023125"/>
    </source>
</evidence>
<sequence length="354" mass="39938">MPSKPTWTDPIALETLNSVVSLCIPQWPSGLRQHQAAPILNVLSNEHVLLFTGTGSGKSALFTVPLIVHRELSRHRDRYPPLPVQENAVALVVTPTKGLASSISWDVICVDPEHLASPEWREIMRNNTFKTHLVLFCVDEVHLIWRWGPSFWPAFEDIGALARGFLPEHVPIIALTATCAPGQPTAEICQSLGLTGKSYHLIRHSNERTNMQIILDTLKSVPGASKYHPLLEYLRSGRKAVIHVNTIPTAYDIYEFLWHHIPNGHSPLHRMRMYHALCTDEYNRETFRLIDSDPNLQVIIATVGFSLGINRSKILDSISWNFPSTVDEFWQAVGRAGRTEAVICRGLSWFLQLR</sequence>
<evidence type="ECO:0000256" key="2">
    <source>
        <dbReference type="ARBA" id="ARBA00022741"/>
    </source>
</evidence>
<gene>
    <name evidence="9" type="ORF">D9758_017364</name>
</gene>
<reference evidence="9 10" key="1">
    <citation type="journal article" date="2020" name="ISME J.">
        <title>Uncovering the hidden diversity of litter-decomposition mechanisms in mushroom-forming fungi.</title>
        <authorList>
            <person name="Floudas D."/>
            <person name="Bentzer J."/>
            <person name="Ahren D."/>
            <person name="Johansson T."/>
            <person name="Persson P."/>
            <person name="Tunlid A."/>
        </authorList>
    </citation>
    <scope>NUCLEOTIDE SEQUENCE [LARGE SCALE GENOMIC DNA]</scope>
    <source>
        <strain evidence="9 10">CBS 291.85</strain>
    </source>
</reference>
<keyword evidence="4" id="KW-0238">DNA-binding</keyword>
<dbReference type="OrthoDB" id="3260945at2759"/>
<dbReference type="Pfam" id="PF00270">
    <property type="entry name" value="DEAD"/>
    <property type="match status" value="1"/>
</dbReference>
<dbReference type="GO" id="GO:0043138">
    <property type="term" value="F:3'-5' DNA helicase activity"/>
    <property type="evidence" value="ECO:0007669"/>
    <property type="project" value="UniProtKB-EC"/>
</dbReference>
<keyword evidence="10" id="KW-1185">Reference proteome</keyword>
<dbReference type="EC" id="5.6.2.4" evidence="7"/>
<keyword evidence="5" id="KW-0413">Isomerase</keyword>
<dbReference type="AlphaFoldDB" id="A0A8H5BZF7"/>
<evidence type="ECO:0000259" key="8">
    <source>
        <dbReference type="PROSITE" id="PS51192"/>
    </source>
</evidence>
<dbReference type="GO" id="GO:0005694">
    <property type="term" value="C:chromosome"/>
    <property type="evidence" value="ECO:0007669"/>
    <property type="project" value="TreeGrafter"/>
</dbReference>
<dbReference type="GO" id="GO:0000724">
    <property type="term" value="P:double-strand break repair via homologous recombination"/>
    <property type="evidence" value="ECO:0007669"/>
    <property type="project" value="TreeGrafter"/>
</dbReference>
<dbReference type="PANTHER" id="PTHR13710">
    <property type="entry name" value="DNA HELICASE RECQ FAMILY MEMBER"/>
    <property type="match status" value="1"/>
</dbReference>
<evidence type="ECO:0000256" key="3">
    <source>
        <dbReference type="ARBA" id="ARBA00022840"/>
    </source>
</evidence>
<feature type="domain" description="Helicase ATP-binding" evidence="8">
    <location>
        <begin position="39"/>
        <end position="178"/>
    </location>
</feature>
<keyword evidence="2" id="KW-0547">Nucleotide-binding</keyword>
<evidence type="ECO:0000256" key="5">
    <source>
        <dbReference type="ARBA" id="ARBA00023235"/>
    </source>
</evidence>
<dbReference type="PROSITE" id="PS51192">
    <property type="entry name" value="HELICASE_ATP_BIND_1"/>
    <property type="match status" value="1"/>
</dbReference>
<name>A0A8H5BZF7_9AGAR</name>
<dbReference type="Proteomes" id="UP000559256">
    <property type="component" value="Unassembled WGS sequence"/>
</dbReference>
<dbReference type="GO" id="GO:0005524">
    <property type="term" value="F:ATP binding"/>
    <property type="evidence" value="ECO:0007669"/>
    <property type="project" value="UniProtKB-KW"/>
</dbReference>
<organism evidence="9 10">
    <name type="scientific">Tetrapyrgos nigripes</name>
    <dbReference type="NCBI Taxonomy" id="182062"/>
    <lineage>
        <taxon>Eukaryota</taxon>
        <taxon>Fungi</taxon>
        <taxon>Dikarya</taxon>
        <taxon>Basidiomycota</taxon>
        <taxon>Agaricomycotina</taxon>
        <taxon>Agaricomycetes</taxon>
        <taxon>Agaricomycetidae</taxon>
        <taxon>Agaricales</taxon>
        <taxon>Marasmiineae</taxon>
        <taxon>Marasmiaceae</taxon>
        <taxon>Tetrapyrgos</taxon>
    </lineage>
</organism>
<dbReference type="InterPro" id="IPR011545">
    <property type="entry name" value="DEAD/DEAH_box_helicase_dom"/>
</dbReference>
<dbReference type="Gene3D" id="3.40.50.300">
    <property type="entry name" value="P-loop containing nucleotide triphosphate hydrolases"/>
    <property type="match status" value="3"/>
</dbReference>
<dbReference type="EMBL" id="JAACJM010000305">
    <property type="protein sequence ID" value="KAF5332390.1"/>
    <property type="molecule type" value="Genomic_DNA"/>
</dbReference>
<dbReference type="PANTHER" id="PTHR13710:SF105">
    <property type="entry name" value="ATP-DEPENDENT DNA HELICASE Q1"/>
    <property type="match status" value="1"/>
</dbReference>